<feature type="domain" description="BURP" evidence="2">
    <location>
        <begin position="144"/>
        <end position="227"/>
    </location>
</feature>
<evidence type="ECO:0000313" key="4">
    <source>
        <dbReference type="Proteomes" id="UP001472677"/>
    </source>
</evidence>
<proteinExistence type="predicted"/>
<evidence type="ECO:0000313" key="3">
    <source>
        <dbReference type="EMBL" id="KAK8563153.1"/>
    </source>
</evidence>
<feature type="domain" description="BURP" evidence="2">
    <location>
        <begin position="64"/>
        <end position="141"/>
    </location>
</feature>
<gene>
    <name evidence="3" type="ORF">V6N12_011209</name>
</gene>
<reference evidence="3 4" key="1">
    <citation type="journal article" date="2024" name="G3 (Bethesda)">
        <title>Genome assembly of Hibiscus sabdariffa L. provides insights into metabolisms of medicinal natural products.</title>
        <authorList>
            <person name="Kim T."/>
        </authorList>
    </citation>
    <scope>NUCLEOTIDE SEQUENCE [LARGE SCALE GENOMIC DNA]</scope>
    <source>
        <strain evidence="3">TK-2024</strain>
        <tissue evidence="3">Old leaves</tissue>
    </source>
</reference>
<evidence type="ECO:0000256" key="1">
    <source>
        <dbReference type="SAM" id="SignalP"/>
    </source>
</evidence>
<accession>A0ABR2EME5</accession>
<dbReference type="PROSITE" id="PS51277">
    <property type="entry name" value="BURP"/>
    <property type="match status" value="2"/>
</dbReference>
<keyword evidence="1" id="KW-0732">Signal</keyword>
<name>A0ABR2EME5_9ROSI</name>
<keyword evidence="4" id="KW-1185">Reference proteome</keyword>
<feature type="signal peptide" evidence="1">
    <location>
        <begin position="1"/>
        <end position="26"/>
    </location>
</feature>
<dbReference type="PANTHER" id="PTHR31236">
    <property type="entry name" value="BURP DOMAIN PROTEIN USPL1-LIKE"/>
    <property type="match status" value="1"/>
</dbReference>
<dbReference type="SMART" id="SM01045">
    <property type="entry name" value="BURP"/>
    <property type="match status" value="1"/>
</dbReference>
<comment type="caution">
    <text evidence="3">The sequence shown here is derived from an EMBL/GenBank/DDBJ whole genome shotgun (WGS) entry which is preliminary data.</text>
</comment>
<organism evidence="3 4">
    <name type="scientific">Hibiscus sabdariffa</name>
    <name type="common">roselle</name>
    <dbReference type="NCBI Taxonomy" id="183260"/>
    <lineage>
        <taxon>Eukaryota</taxon>
        <taxon>Viridiplantae</taxon>
        <taxon>Streptophyta</taxon>
        <taxon>Embryophyta</taxon>
        <taxon>Tracheophyta</taxon>
        <taxon>Spermatophyta</taxon>
        <taxon>Magnoliopsida</taxon>
        <taxon>eudicotyledons</taxon>
        <taxon>Gunneridae</taxon>
        <taxon>Pentapetalae</taxon>
        <taxon>rosids</taxon>
        <taxon>malvids</taxon>
        <taxon>Malvales</taxon>
        <taxon>Malvaceae</taxon>
        <taxon>Malvoideae</taxon>
        <taxon>Hibiscus</taxon>
    </lineage>
</organism>
<dbReference type="InterPro" id="IPR004873">
    <property type="entry name" value="BURP_dom"/>
</dbReference>
<dbReference type="Proteomes" id="UP001472677">
    <property type="component" value="Unassembled WGS sequence"/>
</dbReference>
<evidence type="ECO:0000259" key="2">
    <source>
        <dbReference type="PROSITE" id="PS51277"/>
    </source>
</evidence>
<protein>
    <recommendedName>
        <fullName evidence="2">BURP domain-containing protein</fullName>
    </recommendedName>
</protein>
<dbReference type="PANTHER" id="PTHR31236:SF41">
    <property type="entry name" value="BURP DOMAIN PROTEIN USPL1"/>
    <property type="match status" value="1"/>
</dbReference>
<dbReference type="Pfam" id="PF03181">
    <property type="entry name" value="BURP"/>
    <property type="match status" value="2"/>
</dbReference>
<dbReference type="EMBL" id="JBBPBM010000012">
    <property type="protein sequence ID" value="KAK8563153.1"/>
    <property type="molecule type" value="Genomic_DNA"/>
</dbReference>
<dbReference type="InterPro" id="IPR044816">
    <property type="entry name" value="BURP"/>
</dbReference>
<sequence>MGSGFASWCISCSVLLALMVVEVSNARKITRRHHLEQGSIGSNYLRQPSSTVHGDHIDPSGKIFFKMEDLKVGKTMAVYFTSKELSASPRLLSRKEADSIPFSSTKLPEIIDLFEFSKDSHQAKAVEYTIKQCELEPLKGELRMIACHTLPYPYAVFYCHTQKSETRLFRVSLGAENGDKVQAIAACHMDTSEWDLDHVSFRLLKIEPGSCPVCHFFPPDNLVWVSLSA</sequence>
<feature type="chain" id="PRO_5047522046" description="BURP domain-containing protein" evidence="1">
    <location>
        <begin position="27"/>
        <end position="229"/>
    </location>
</feature>